<protein>
    <submittedName>
        <fullName evidence="3">Probable phosphoglycerate mutase</fullName>
    </submittedName>
</protein>
<dbReference type="EMBL" id="FUYX01000010">
    <property type="protein sequence ID" value="SKB99523.1"/>
    <property type="molecule type" value="Genomic_DNA"/>
</dbReference>
<dbReference type="GO" id="GO:0005737">
    <property type="term" value="C:cytoplasm"/>
    <property type="evidence" value="ECO:0007669"/>
    <property type="project" value="TreeGrafter"/>
</dbReference>
<evidence type="ECO:0000313" key="4">
    <source>
        <dbReference type="Proteomes" id="UP000190130"/>
    </source>
</evidence>
<dbReference type="InterPro" id="IPR029033">
    <property type="entry name" value="His_PPase_superfam"/>
</dbReference>
<dbReference type="OrthoDB" id="9781415at2"/>
<dbReference type="PANTHER" id="PTHR48100">
    <property type="entry name" value="BROAD-SPECIFICITY PHOSPHATASE YOR283W-RELATED"/>
    <property type="match status" value="1"/>
</dbReference>
<dbReference type="GO" id="GO:0016791">
    <property type="term" value="F:phosphatase activity"/>
    <property type="evidence" value="ECO:0007669"/>
    <property type="project" value="TreeGrafter"/>
</dbReference>
<dbReference type="Gene3D" id="3.40.50.1240">
    <property type="entry name" value="Phosphoglycerate mutase-like"/>
    <property type="match status" value="1"/>
</dbReference>
<dbReference type="Proteomes" id="UP000190130">
    <property type="component" value="Unassembled WGS sequence"/>
</dbReference>
<dbReference type="InterPro" id="IPR050275">
    <property type="entry name" value="PGM_Phosphatase"/>
</dbReference>
<gene>
    <name evidence="3" type="ORF">SAMN05660750_03495</name>
</gene>
<dbReference type="PANTHER" id="PTHR48100:SF59">
    <property type="entry name" value="ADENOSYLCOBALAMIN_ALPHA-RIBAZOLE PHOSPHATASE"/>
    <property type="match status" value="1"/>
</dbReference>
<sequence length="198" mass="22410">MLPISLPHRLILVRHGETDWNREGRLQGGQDIPLNDLGRRQAAEAAGRLKALEPAYAELDYIGSPMQRARETMDILRRELGLPEGGYVVEDRLRELTFGEWEGFTWRDVRKAEREQAQLRERDKWGFVPPGGESYRMLAERVRPVLEGLRRETVIVSHGGVARAVLALVGAVAPRDAARVDIWQGKLLVVTGDKAEWL</sequence>
<dbReference type="RefSeq" id="WP_139384446.1">
    <property type="nucleotide sequence ID" value="NZ_FUYX01000010.1"/>
</dbReference>
<evidence type="ECO:0000256" key="2">
    <source>
        <dbReference type="PIRSR" id="PIRSR613078-2"/>
    </source>
</evidence>
<dbReference type="PROSITE" id="PS00175">
    <property type="entry name" value="PG_MUTASE"/>
    <property type="match status" value="1"/>
</dbReference>
<dbReference type="Pfam" id="PF00300">
    <property type="entry name" value="His_Phos_1"/>
    <property type="match status" value="1"/>
</dbReference>
<dbReference type="InterPro" id="IPR001345">
    <property type="entry name" value="PG/BPGM_mutase_AS"/>
</dbReference>
<reference evidence="3 4" key="1">
    <citation type="submission" date="2017-02" db="EMBL/GenBank/DDBJ databases">
        <authorList>
            <person name="Peterson S.W."/>
        </authorList>
    </citation>
    <scope>NUCLEOTIDE SEQUENCE [LARGE SCALE GENOMIC DNA]</scope>
    <source>
        <strain evidence="3 4">DSM 9653</strain>
    </source>
</reference>
<accession>A0A1T5FTL3</accession>
<dbReference type="SMART" id="SM00855">
    <property type="entry name" value="PGAM"/>
    <property type="match status" value="1"/>
</dbReference>
<feature type="binding site" evidence="2">
    <location>
        <begin position="14"/>
        <end position="21"/>
    </location>
    <ligand>
        <name>substrate</name>
    </ligand>
</feature>
<name>A0A1T5FTL3_9HYPH</name>
<feature type="binding site" evidence="2">
    <location>
        <position position="68"/>
    </location>
    <ligand>
        <name>substrate</name>
    </ligand>
</feature>
<feature type="active site" description="Proton donor/acceptor" evidence="1">
    <location>
        <position position="95"/>
    </location>
</feature>
<proteinExistence type="predicted"/>
<organism evidence="3 4">
    <name type="scientific">Bosea thiooxidans</name>
    <dbReference type="NCBI Taxonomy" id="53254"/>
    <lineage>
        <taxon>Bacteria</taxon>
        <taxon>Pseudomonadati</taxon>
        <taxon>Pseudomonadota</taxon>
        <taxon>Alphaproteobacteria</taxon>
        <taxon>Hyphomicrobiales</taxon>
        <taxon>Boseaceae</taxon>
        <taxon>Bosea</taxon>
    </lineage>
</organism>
<feature type="active site" description="Tele-phosphohistidine intermediate" evidence="1">
    <location>
        <position position="15"/>
    </location>
</feature>
<dbReference type="AlphaFoldDB" id="A0A1T5FTL3"/>
<evidence type="ECO:0000313" key="3">
    <source>
        <dbReference type="EMBL" id="SKB99523.1"/>
    </source>
</evidence>
<dbReference type="SUPFAM" id="SSF53254">
    <property type="entry name" value="Phosphoglycerate mutase-like"/>
    <property type="match status" value="1"/>
</dbReference>
<evidence type="ECO:0000256" key="1">
    <source>
        <dbReference type="PIRSR" id="PIRSR613078-1"/>
    </source>
</evidence>
<dbReference type="PIRSF" id="PIRSF000709">
    <property type="entry name" value="6PFK_2-Ptase"/>
    <property type="match status" value="1"/>
</dbReference>
<dbReference type="CDD" id="cd07067">
    <property type="entry name" value="HP_PGM_like"/>
    <property type="match status" value="1"/>
</dbReference>
<dbReference type="InterPro" id="IPR013078">
    <property type="entry name" value="His_Pase_superF_clade-1"/>
</dbReference>